<evidence type="ECO:0008006" key="3">
    <source>
        <dbReference type="Google" id="ProtNLM"/>
    </source>
</evidence>
<gene>
    <name evidence="1" type="ORF">ACFQU0_18045</name>
</gene>
<name>A0ABW2SGM3_9BURK</name>
<dbReference type="Proteomes" id="UP001596457">
    <property type="component" value="Unassembled WGS sequence"/>
</dbReference>
<reference evidence="2" key="1">
    <citation type="journal article" date="2019" name="Int. J. Syst. Evol. Microbiol.">
        <title>The Global Catalogue of Microorganisms (GCM) 10K type strain sequencing project: providing services to taxonomists for standard genome sequencing and annotation.</title>
        <authorList>
            <consortium name="The Broad Institute Genomics Platform"/>
            <consortium name="The Broad Institute Genome Sequencing Center for Infectious Disease"/>
            <person name="Wu L."/>
            <person name="Ma J."/>
        </authorList>
    </citation>
    <scope>NUCLEOTIDE SEQUENCE [LARGE SCALE GENOMIC DNA]</scope>
    <source>
        <strain evidence="2">CCUG 53903</strain>
    </source>
</reference>
<evidence type="ECO:0000313" key="2">
    <source>
        <dbReference type="Proteomes" id="UP001596457"/>
    </source>
</evidence>
<comment type="caution">
    <text evidence="1">The sequence shown here is derived from an EMBL/GenBank/DDBJ whole genome shotgun (WGS) entry which is preliminary data.</text>
</comment>
<organism evidence="1 2">
    <name type="scientific">Hydrogenophaga defluvii</name>
    <dbReference type="NCBI Taxonomy" id="249410"/>
    <lineage>
        <taxon>Bacteria</taxon>
        <taxon>Pseudomonadati</taxon>
        <taxon>Pseudomonadota</taxon>
        <taxon>Betaproteobacteria</taxon>
        <taxon>Burkholderiales</taxon>
        <taxon>Comamonadaceae</taxon>
        <taxon>Hydrogenophaga</taxon>
    </lineage>
</organism>
<protein>
    <recommendedName>
        <fullName evidence="3">DUF302 domain-containing protein</fullName>
    </recommendedName>
</protein>
<sequence>MNYSTDVLAFLRKQIESAGTRVLGSGIVPASPVDYPAHEWVYSRQRGYSMEILLSPATEAPSVYGDGGVSLRLCLIHQSQSAVVPVFWFRLDDDPKAMCWRTLPTLIEAVDGVLGTASEPYSQQPSLHQSLVEAVNGA</sequence>
<accession>A0ABW2SGM3</accession>
<keyword evidence="2" id="KW-1185">Reference proteome</keyword>
<proteinExistence type="predicted"/>
<evidence type="ECO:0000313" key="1">
    <source>
        <dbReference type="EMBL" id="MFC7462333.1"/>
    </source>
</evidence>
<dbReference type="EMBL" id="JBHTBZ010000062">
    <property type="protein sequence ID" value="MFC7462333.1"/>
    <property type="molecule type" value="Genomic_DNA"/>
</dbReference>
<dbReference type="RefSeq" id="WP_382203123.1">
    <property type="nucleotide sequence ID" value="NZ_JBHTBZ010000062.1"/>
</dbReference>